<dbReference type="InterPro" id="IPR011008">
    <property type="entry name" value="Dimeric_a/b-barrel"/>
</dbReference>
<dbReference type="InterPro" id="IPR012577">
    <property type="entry name" value="NIPSNAP"/>
</dbReference>
<dbReference type="GO" id="GO:0000423">
    <property type="term" value="P:mitophagy"/>
    <property type="evidence" value="ECO:0007669"/>
    <property type="project" value="UniProtKB-ARBA"/>
</dbReference>
<evidence type="ECO:0000256" key="1">
    <source>
        <dbReference type="ARBA" id="ARBA00005291"/>
    </source>
</evidence>
<dbReference type="AlphaFoldDB" id="A0A160VB12"/>
<dbReference type="PANTHER" id="PTHR21017">
    <property type="entry name" value="NIPSNAP-RELATED"/>
    <property type="match status" value="1"/>
</dbReference>
<gene>
    <name evidence="3" type="ORF">MGWOODY_Clf1962</name>
</gene>
<protein>
    <submittedName>
        <fullName evidence="3">Bll3657 protein</fullName>
    </submittedName>
</protein>
<dbReference type="Gene3D" id="3.30.70.100">
    <property type="match status" value="2"/>
</dbReference>
<dbReference type="InterPro" id="IPR051557">
    <property type="entry name" value="NipSnap_domain"/>
</dbReference>
<organism evidence="3">
    <name type="scientific">hydrothermal vent metagenome</name>
    <dbReference type="NCBI Taxonomy" id="652676"/>
    <lineage>
        <taxon>unclassified sequences</taxon>
        <taxon>metagenomes</taxon>
        <taxon>ecological metagenomes</taxon>
    </lineage>
</organism>
<sequence>MGYDIYLFQGHIKDKIVTESEMIYEVRTYDLKPGAIPQAEEAFGEALPHREKYSPIAAFWHTEIGPLNQIIHVWGYDSLDDREKIRAEASKDPNWPPKITPGNILNMNSEIWHPAPFMKPMGGDQALGSIYEMRTYTYEPGSIPELLKRWEASLPGREKHSPLAAGMYTEFGGLNRWMHIWPYKDLNHRAEIRAKKIEGWPSGAPGRVRQENKIMVPASFSPMH</sequence>
<evidence type="ECO:0000259" key="2">
    <source>
        <dbReference type="Pfam" id="PF07978"/>
    </source>
</evidence>
<dbReference type="Pfam" id="PF07978">
    <property type="entry name" value="NIPSNAP"/>
    <property type="match status" value="2"/>
</dbReference>
<feature type="domain" description="NIPSNAP" evidence="2">
    <location>
        <begin position="24"/>
        <end position="117"/>
    </location>
</feature>
<comment type="similarity">
    <text evidence="1">Belongs to the NipSnap family.</text>
</comment>
<reference evidence="3" key="1">
    <citation type="submission" date="2015-10" db="EMBL/GenBank/DDBJ databases">
        <authorList>
            <person name="Gilbert D.G."/>
        </authorList>
    </citation>
    <scope>NUCLEOTIDE SEQUENCE</scope>
</reference>
<dbReference type="PANTHER" id="PTHR21017:SF17">
    <property type="entry name" value="PROTEIN NIPSNAP"/>
    <property type="match status" value="1"/>
</dbReference>
<name>A0A160VB12_9ZZZZ</name>
<dbReference type="SUPFAM" id="SSF54909">
    <property type="entry name" value="Dimeric alpha+beta barrel"/>
    <property type="match status" value="2"/>
</dbReference>
<accession>A0A160VB12</accession>
<proteinExistence type="inferred from homology"/>
<feature type="domain" description="NIPSNAP" evidence="2">
    <location>
        <begin position="131"/>
        <end position="222"/>
    </location>
</feature>
<dbReference type="GO" id="GO:0005739">
    <property type="term" value="C:mitochondrion"/>
    <property type="evidence" value="ECO:0007669"/>
    <property type="project" value="TreeGrafter"/>
</dbReference>
<dbReference type="EMBL" id="FAXA01000390">
    <property type="protein sequence ID" value="CUV03319.1"/>
    <property type="molecule type" value="Genomic_DNA"/>
</dbReference>
<evidence type="ECO:0000313" key="3">
    <source>
        <dbReference type="EMBL" id="CUV03319.1"/>
    </source>
</evidence>